<dbReference type="InterPro" id="IPR051781">
    <property type="entry name" value="Metallo-dep_Hydrolase"/>
</dbReference>
<dbReference type="SUPFAM" id="SSF51556">
    <property type="entry name" value="Metallo-dependent hydrolases"/>
    <property type="match status" value="1"/>
</dbReference>
<dbReference type="InterPro" id="IPR011059">
    <property type="entry name" value="Metal-dep_hydrolase_composite"/>
</dbReference>
<name>A0ABS5L5P1_9ACTN</name>
<comment type="caution">
    <text evidence="2">The sequence shown here is derived from an EMBL/GenBank/DDBJ whole genome shotgun (WGS) entry which is preliminary data.</text>
</comment>
<feature type="domain" description="Amidohydrolase-related" evidence="1">
    <location>
        <begin position="58"/>
        <end position="444"/>
    </location>
</feature>
<evidence type="ECO:0000313" key="2">
    <source>
        <dbReference type="EMBL" id="MBS2553534.1"/>
    </source>
</evidence>
<dbReference type="Gene3D" id="2.30.40.10">
    <property type="entry name" value="Urease, subunit C, domain 1"/>
    <property type="match status" value="1"/>
</dbReference>
<reference evidence="2 3" key="1">
    <citation type="submission" date="2020-02" db="EMBL/GenBank/DDBJ databases">
        <title>Acidophilic actinobacteria isolated from forest soil.</title>
        <authorList>
            <person name="Golinska P."/>
        </authorList>
    </citation>
    <scope>NUCLEOTIDE SEQUENCE [LARGE SCALE GENOMIC DNA]</scope>
    <source>
        <strain evidence="2 3">NL8</strain>
    </source>
</reference>
<dbReference type="InterPro" id="IPR006680">
    <property type="entry name" value="Amidohydro-rel"/>
</dbReference>
<evidence type="ECO:0000313" key="3">
    <source>
        <dbReference type="Proteomes" id="UP000730482"/>
    </source>
</evidence>
<protein>
    <submittedName>
        <fullName evidence="2">Amidohydrolase family protein</fullName>
    </submittedName>
</protein>
<accession>A0ABS5L5P1</accession>
<dbReference type="InterPro" id="IPR032466">
    <property type="entry name" value="Metal_Hydrolase"/>
</dbReference>
<dbReference type="EMBL" id="JAAFYZ010000263">
    <property type="protein sequence ID" value="MBS2553534.1"/>
    <property type="molecule type" value="Genomic_DNA"/>
</dbReference>
<dbReference type="PANTHER" id="PTHR43135">
    <property type="entry name" value="ALPHA-D-RIBOSE 1-METHYLPHOSPHONATE 5-TRIPHOSPHATE DIPHOSPHATASE"/>
    <property type="match status" value="1"/>
</dbReference>
<dbReference type="SUPFAM" id="SSF51338">
    <property type="entry name" value="Composite domain of metallo-dependent hydrolases"/>
    <property type="match status" value="1"/>
</dbReference>
<dbReference type="Proteomes" id="UP000730482">
    <property type="component" value="Unassembled WGS sequence"/>
</dbReference>
<dbReference type="Pfam" id="PF01979">
    <property type="entry name" value="Amidohydro_1"/>
    <property type="match status" value="1"/>
</dbReference>
<keyword evidence="3" id="KW-1185">Reference proteome</keyword>
<dbReference type="Gene3D" id="3.20.20.140">
    <property type="entry name" value="Metal-dependent hydrolases"/>
    <property type="match status" value="1"/>
</dbReference>
<dbReference type="RefSeq" id="WP_212020195.1">
    <property type="nucleotide sequence ID" value="NZ_JAAFYZ010000263.1"/>
</dbReference>
<organism evidence="2 3">
    <name type="scientific">Catenulispora pinistramenti</name>
    <dbReference type="NCBI Taxonomy" id="2705254"/>
    <lineage>
        <taxon>Bacteria</taxon>
        <taxon>Bacillati</taxon>
        <taxon>Actinomycetota</taxon>
        <taxon>Actinomycetes</taxon>
        <taxon>Catenulisporales</taxon>
        <taxon>Catenulisporaceae</taxon>
        <taxon>Catenulispora</taxon>
    </lineage>
</organism>
<dbReference type="PANTHER" id="PTHR43135:SF3">
    <property type="entry name" value="ALPHA-D-RIBOSE 1-METHYLPHOSPHONATE 5-TRIPHOSPHATE DIPHOSPHATASE"/>
    <property type="match status" value="1"/>
</dbReference>
<evidence type="ECO:0000259" key="1">
    <source>
        <dbReference type="Pfam" id="PF01979"/>
    </source>
</evidence>
<proteinExistence type="predicted"/>
<sequence>MIIKNVTVIDGTGTTPRPGMDVLIDAGRFADIRPTGTGSSGASGGSGDEPVLDGRDGYLLPGLWETHTHLTVLGMPVTEIPASMRETLAGYLQMGITSVCDLGGLYLLPRSERETGRANGTAPAVFCARAAFTGVNGWPANSRDSGDIQDSRDSFPEPVKVAGLENGGLFQIDDADTARRHVQELLDKVDYIKCMFDGATGGTGRRLPRAALDAIIDATHEAGKKVLVHIATGADLVEAVQAGADCIEHSPIPRDPADLSEAEQLAEVLAEAGTHYCPTIVTWEQLGRGGDPEYLDELIADGMLQPDGVAEITARPGYGKPFPHHPADKMKVRFDYAMHSLHLFHEAGVKLVAGSDIAPVLPTPAHALLRELQLFAKAGLPCGEIIATATSRAAEKIGKRGSMGTITVGADADAILLDADPLTDIAHLIDPRHHRAVISAGHLVHR</sequence>
<gene>
    <name evidence="2" type="ORF">KGQ19_42445</name>
</gene>